<evidence type="ECO:0000256" key="2">
    <source>
        <dbReference type="HAMAP-Rule" id="MF_00048"/>
    </source>
</evidence>
<dbReference type="Pfam" id="PF02021">
    <property type="entry name" value="UPF0102"/>
    <property type="match status" value="1"/>
</dbReference>
<comment type="similarity">
    <text evidence="1 2">Belongs to the UPF0102 family.</text>
</comment>
<dbReference type="HAMAP" id="MF_00048">
    <property type="entry name" value="UPF0102"/>
    <property type="match status" value="1"/>
</dbReference>
<name>A0A6J4I806_9CHLR</name>
<dbReference type="GO" id="GO:0003676">
    <property type="term" value="F:nucleic acid binding"/>
    <property type="evidence" value="ECO:0007669"/>
    <property type="project" value="InterPro"/>
</dbReference>
<dbReference type="EMBL" id="CADCTK010000363">
    <property type="protein sequence ID" value="CAA9243949.1"/>
    <property type="molecule type" value="Genomic_DNA"/>
</dbReference>
<dbReference type="InterPro" id="IPR003509">
    <property type="entry name" value="UPF0102_YraN-like"/>
</dbReference>
<gene>
    <name evidence="3" type="ORF">AVDCRST_MAG26-1576</name>
</gene>
<dbReference type="AlphaFoldDB" id="A0A6J4I806"/>
<dbReference type="NCBIfam" id="NF009150">
    <property type="entry name" value="PRK12497.1-3"/>
    <property type="match status" value="1"/>
</dbReference>
<evidence type="ECO:0000313" key="3">
    <source>
        <dbReference type="EMBL" id="CAA9243949.1"/>
    </source>
</evidence>
<dbReference type="InterPro" id="IPR011335">
    <property type="entry name" value="Restrct_endonuc-II-like"/>
</dbReference>
<proteinExistence type="inferred from homology"/>
<evidence type="ECO:0000256" key="1">
    <source>
        <dbReference type="ARBA" id="ARBA00006738"/>
    </source>
</evidence>
<dbReference type="Gene3D" id="3.40.1350.10">
    <property type="match status" value="1"/>
</dbReference>
<dbReference type="InterPro" id="IPR011856">
    <property type="entry name" value="tRNA_endonuc-like_dom_sf"/>
</dbReference>
<dbReference type="NCBIfam" id="TIGR00252">
    <property type="entry name" value="YraN family protein"/>
    <property type="match status" value="1"/>
</dbReference>
<dbReference type="CDD" id="cd20736">
    <property type="entry name" value="PoNe_Nuclease"/>
    <property type="match status" value="1"/>
</dbReference>
<accession>A0A6J4I806</accession>
<organism evidence="3">
    <name type="scientific">uncultured Chloroflexia bacterium</name>
    <dbReference type="NCBI Taxonomy" id="1672391"/>
    <lineage>
        <taxon>Bacteria</taxon>
        <taxon>Bacillati</taxon>
        <taxon>Chloroflexota</taxon>
        <taxon>Chloroflexia</taxon>
        <taxon>environmental samples</taxon>
    </lineage>
</organism>
<dbReference type="SUPFAM" id="SSF52980">
    <property type="entry name" value="Restriction endonuclease-like"/>
    <property type="match status" value="1"/>
</dbReference>
<dbReference type="NCBIfam" id="NF009154">
    <property type="entry name" value="PRK12497.3-3"/>
    <property type="match status" value="1"/>
</dbReference>
<reference evidence="3" key="1">
    <citation type="submission" date="2020-02" db="EMBL/GenBank/DDBJ databases">
        <authorList>
            <person name="Meier V. D."/>
        </authorList>
    </citation>
    <scope>NUCLEOTIDE SEQUENCE</scope>
    <source>
        <strain evidence="3">AVDCRST_MAG26</strain>
    </source>
</reference>
<dbReference type="PANTHER" id="PTHR34039:SF1">
    <property type="entry name" value="UPF0102 PROTEIN YRAN"/>
    <property type="match status" value="1"/>
</dbReference>
<protein>
    <recommendedName>
        <fullName evidence="2">UPF0102 protein AVDCRST_MAG26-1576</fullName>
    </recommendedName>
</protein>
<sequence length="127" mass="14097">MIDGRKATGARGESVAAEHLRRQGYRIAGANWRCRAGEIDLIAEDGQSLVFVEVRTRRSTRAGSAEESVTRTKQRRLVALAETYLQWQEAAGRPWTGAWRIDVVAIRLDARGEVLELNHLINAVEGG</sequence>
<dbReference type="PANTHER" id="PTHR34039">
    <property type="entry name" value="UPF0102 PROTEIN YRAN"/>
    <property type="match status" value="1"/>
</dbReference>